<comment type="caution">
    <text evidence="1">The sequence shown here is derived from an EMBL/GenBank/DDBJ whole genome shotgun (WGS) entry which is preliminary data.</text>
</comment>
<evidence type="ECO:0000313" key="1">
    <source>
        <dbReference type="EMBL" id="MDQ0996517.1"/>
    </source>
</evidence>
<evidence type="ECO:0000313" key="2">
    <source>
        <dbReference type="Proteomes" id="UP001237780"/>
    </source>
</evidence>
<organism evidence="1 2">
    <name type="scientific">Phyllobacterium ifriqiyense</name>
    <dbReference type="NCBI Taxonomy" id="314238"/>
    <lineage>
        <taxon>Bacteria</taxon>
        <taxon>Pseudomonadati</taxon>
        <taxon>Pseudomonadota</taxon>
        <taxon>Alphaproteobacteria</taxon>
        <taxon>Hyphomicrobiales</taxon>
        <taxon>Phyllobacteriaceae</taxon>
        <taxon>Phyllobacterium</taxon>
    </lineage>
</organism>
<gene>
    <name evidence="1" type="ORF">QFZ34_001699</name>
</gene>
<reference evidence="1 2" key="1">
    <citation type="submission" date="2023-07" db="EMBL/GenBank/DDBJ databases">
        <title>Comparative genomics of wheat-associated soil bacteria to identify genetic determinants of phenazine resistance.</title>
        <authorList>
            <person name="Mouncey N."/>
        </authorList>
    </citation>
    <scope>NUCLEOTIDE SEQUENCE [LARGE SCALE GENOMIC DNA]</scope>
    <source>
        <strain evidence="1 2">W4I11</strain>
    </source>
</reference>
<name>A0ABU0S6Z6_9HYPH</name>
<proteinExistence type="predicted"/>
<evidence type="ECO:0008006" key="3">
    <source>
        <dbReference type="Google" id="ProtNLM"/>
    </source>
</evidence>
<protein>
    <recommendedName>
        <fullName evidence="3">Antifreeze protein</fullName>
    </recommendedName>
</protein>
<keyword evidence="2" id="KW-1185">Reference proteome</keyword>
<dbReference type="Proteomes" id="UP001237780">
    <property type="component" value="Unassembled WGS sequence"/>
</dbReference>
<accession>A0ABU0S6Z6</accession>
<dbReference type="EMBL" id="JAUSZT010000003">
    <property type="protein sequence ID" value="MDQ0996517.1"/>
    <property type="molecule type" value="Genomic_DNA"/>
</dbReference>
<sequence length="111" mass="11889">MARVSLRILALGAAIGISSVFGLGVASATPSVQTLGIANSEIINVNHRPGHWGPGYRRACTASQAASKARRMGLRNPTVTVRRNVLRVTGWRYGHRSAVVFARARGCPIIR</sequence>